<sequence>MFEGNVYDQMTPSEAIMEAAHGLERW</sequence>
<dbReference type="AlphaFoldDB" id="A0A160T181"/>
<accession>A0A160T181</accession>
<protein>
    <submittedName>
        <fullName evidence="1">Uncharacterized protein</fullName>
    </submittedName>
</protein>
<dbReference type="KEGG" id="pbf:CFX0092_A1708"/>
<dbReference type="Proteomes" id="UP000215027">
    <property type="component" value="Chromosome I"/>
</dbReference>
<gene>
    <name evidence="1" type="ORF">CFX0092_A1708</name>
</gene>
<dbReference type="EMBL" id="LN890655">
    <property type="protein sequence ID" value="CUS03586.2"/>
    <property type="molecule type" value="Genomic_DNA"/>
</dbReference>
<reference evidence="1" key="1">
    <citation type="submission" date="2016-01" db="EMBL/GenBank/DDBJ databases">
        <authorList>
            <person name="Mcilroy J.S."/>
            <person name="Karst M S."/>
            <person name="Albertsen M."/>
        </authorList>
    </citation>
    <scope>NUCLEOTIDE SEQUENCE</scope>
    <source>
        <strain evidence="1">Cfx-K</strain>
    </source>
</reference>
<name>A0A160T181_9CHLR</name>
<evidence type="ECO:0000313" key="1">
    <source>
        <dbReference type="EMBL" id="CUS03586.2"/>
    </source>
</evidence>
<proteinExistence type="predicted"/>
<evidence type="ECO:0000313" key="2">
    <source>
        <dbReference type="Proteomes" id="UP000215027"/>
    </source>
</evidence>
<organism evidence="1 2">
    <name type="scientific">Candidatus Promineifilum breve</name>
    <dbReference type="NCBI Taxonomy" id="1806508"/>
    <lineage>
        <taxon>Bacteria</taxon>
        <taxon>Bacillati</taxon>
        <taxon>Chloroflexota</taxon>
        <taxon>Ardenticatenia</taxon>
        <taxon>Candidatus Promineifilales</taxon>
        <taxon>Candidatus Promineifilaceae</taxon>
        <taxon>Candidatus Promineifilum</taxon>
    </lineage>
</organism>
<keyword evidence="2" id="KW-1185">Reference proteome</keyword>